<dbReference type="AlphaFoldDB" id="A0AAV9JG25"/>
<dbReference type="Proteomes" id="UP001324427">
    <property type="component" value="Unassembled WGS sequence"/>
</dbReference>
<reference evidence="7 8" key="1">
    <citation type="submission" date="2021-11" db="EMBL/GenBank/DDBJ databases">
        <title>Black yeast isolated from Biological Soil Crust.</title>
        <authorList>
            <person name="Kurbessoian T."/>
        </authorList>
    </citation>
    <scope>NUCLEOTIDE SEQUENCE [LARGE SCALE GENOMIC DNA]</scope>
    <source>
        <strain evidence="7 8">CCFEE 5522</strain>
    </source>
</reference>
<dbReference type="PANTHER" id="PTHR15910">
    <property type="entry name" value="ARCHAEMETZINCIN"/>
    <property type="match status" value="1"/>
</dbReference>
<sequence>MSERRTVYVVPPPSVAKGVACMTSWAQPAGIKDRVAHPAVQDVRAYLQAFYNGLEVKLLETPALSFNIWDKRARKKPIRPHDLPFISLETDSDAVCIRTRPSHDGVFLGQLNLNDLLDVAMSILPVDAYALVMLVDHDLYEDDDDDFCCGRAYGGSRVAVVSTARYHPLLDTRQQVEREHAWPAAHCRAYTDRCCDEGGVARPSRMKDVVSANEENHEDETPMGAAVVAYNSHRATIGAVETSVSMSALWLGRVCKTASHELGHCFGIDHCVYYACIMQGTAGLSEDARQPPFLCPVDMAKVLRATGVSEREWVEAMLVFCGRFEEDDGLFAAFGAWLRTRLRAHV</sequence>
<accession>A0AAV9JG25</accession>
<evidence type="ECO:0000256" key="4">
    <source>
        <dbReference type="ARBA" id="ARBA00022801"/>
    </source>
</evidence>
<dbReference type="GO" id="GO:0008237">
    <property type="term" value="F:metallopeptidase activity"/>
    <property type="evidence" value="ECO:0007669"/>
    <property type="project" value="UniProtKB-KW"/>
</dbReference>
<protein>
    <submittedName>
        <fullName evidence="7">Uncharacterized protein</fullName>
    </submittedName>
</protein>
<name>A0AAV9JG25_9PEZI</name>
<dbReference type="Pfam" id="PF07998">
    <property type="entry name" value="Peptidase_M54"/>
    <property type="match status" value="1"/>
</dbReference>
<comment type="caution">
    <text evidence="7">The sequence shown here is derived from an EMBL/GenBank/DDBJ whole genome shotgun (WGS) entry which is preliminary data.</text>
</comment>
<dbReference type="GO" id="GO:0006508">
    <property type="term" value="P:proteolysis"/>
    <property type="evidence" value="ECO:0007669"/>
    <property type="project" value="UniProtKB-KW"/>
</dbReference>
<keyword evidence="6" id="KW-0482">Metalloprotease</keyword>
<evidence type="ECO:0000256" key="5">
    <source>
        <dbReference type="ARBA" id="ARBA00022833"/>
    </source>
</evidence>
<keyword evidence="5" id="KW-0862">Zinc</keyword>
<gene>
    <name evidence="7" type="ORF">LTR36_004486</name>
</gene>
<keyword evidence="3" id="KW-0479">Metal-binding</keyword>
<evidence type="ECO:0000256" key="3">
    <source>
        <dbReference type="ARBA" id="ARBA00022723"/>
    </source>
</evidence>
<comment type="cofactor">
    <cofactor evidence="1">
        <name>Zn(2+)</name>
        <dbReference type="ChEBI" id="CHEBI:29105"/>
    </cofactor>
</comment>
<dbReference type="InterPro" id="IPR012962">
    <property type="entry name" value="Pept_M54_archaemetzincn"/>
</dbReference>
<dbReference type="CDD" id="cd11375">
    <property type="entry name" value="Peptidase_M54"/>
    <property type="match status" value="1"/>
</dbReference>
<evidence type="ECO:0000256" key="2">
    <source>
        <dbReference type="ARBA" id="ARBA00022670"/>
    </source>
</evidence>
<evidence type="ECO:0000313" key="8">
    <source>
        <dbReference type="Proteomes" id="UP001324427"/>
    </source>
</evidence>
<evidence type="ECO:0000256" key="6">
    <source>
        <dbReference type="ARBA" id="ARBA00023049"/>
    </source>
</evidence>
<evidence type="ECO:0000256" key="1">
    <source>
        <dbReference type="ARBA" id="ARBA00001947"/>
    </source>
</evidence>
<dbReference type="EMBL" id="JAVFHQ010000026">
    <property type="protein sequence ID" value="KAK4544276.1"/>
    <property type="molecule type" value="Genomic_DNA"/>
</dbReference>
<organism evidence="7 8">
    <name type="scientific">Oleoguttula mirabilis</name>
    <dbReference type="NCBI Taxonomy" id="1507867"/>
    <lineage>
        <taxon>Eukaryota</taxon>
        <taxon>Fungi</taxon>
        <taxon>Dikarya</taxon>
        <taxon>Ascomycota</taxon>
        <taxon>Pezizomycotina</taxon>
        <taxon>Dothideomycetes</taxon>
        <taxon>Dothideomycetidae</taxon>
        <taxon>Mycosphaerellales</taxon>
        <taxon>Teratosphaeriaceae</taxon>
        <taxon>Oleoguttula</taxon>
    </lineage>
</organism>
<proteinExistence type="predicted"/>
<evidence type="ECO:0000313" key="7">
    <source>
        <dbReference type="EMBL" id="KAK4544276.1"/>
    </source>
</evidence>
<dbReference type="GO" id="GO:0046872">
    <property type="term" value="F:metal ion binding"/>
    <property type="evidence" value="ECO:0007669"/>
    <property type="project" value="UniProtKB-KW"/>
</dbReference>
<keyword evidence="2" id="KW-0645">Protease</keyword>
<dbReference type="PANTHER" id="PTHR15910:SF1">
    <property type="entry name" value="ARCHAEMETZINCIN-2"/>
    <property type="match status" value="1"/>
</dbReference>
<dbReference type="InterPro" id="IPR024079">
    <property type="entry name" value="MetalloPept_cat_dom_sf"/>
</dbReference>
<dbReference type="SUPFAM" id="SSF55486">
    <property type="entry name" value="Metalloproteases ('zincins'), catalytic domain"/>
    <property type="match status" value="2"/>
</dbReference>
<keyword evidence="8" id="KW-1185">Reference proteome</keyword>
<dbReference type="Gene3D" id="3.40.390.10">
    <property type="entry name" value="Collagenase (Catalytic Domain)"/>
    <property type="match status" value="1"/>
</dbReference>
<keyword evidence="4" id="KW-0378">Hydrolase</keyword>